<proteinExistence type="inferred from homology"/>
<evidence type="ECO:0000259" key="2">
    <source>
        <dbReference type="Pfam" id="PF05347"/>
    </source>
</evidence>
<evidence type="ECO:0000313" key="3">
    <source>
        <dbReference type="EMBL" id="KAJ1974703.1"/>
    </source>
</evidence>
<evidence type="ECO:0000256" key="1">
    <source>
        <dbReference type="ARBA" id="ARBA00009508"/>
    </source>
</evidence>
<dbReference type="GO" id="GO:1990221">
    <property type="term" value="C:L-cysteine desulfurase complex"/>
    <property type="evidence" value="ECO:0007669"/>
    <property type="project" value="TreeGrafter"/>
</dbReference>
<evidence type="ECO:0000313" key="4">
    <source>
        <dbReference type="Proteomes" id="UP001151582"/>
    </source>
</evidence>
<dbReference type="PANTHER" id="PTHR13166:SF7">
    <property type="entry name" value="LYR MOTIF-CONTAINING PROTEIN 4"/>
    <property type="match status" value="1"/>
</dbReference>
<dbReference type="InterPro" id="IPR045297">
    <property type="entry name" value="Complex1_LYR_LYRM4"/>
</dbReference>
<feature type="domain" description="Complex 1 LYR protein" evidence="2">
    <location>
        <begin position="8"/>
        <end position="64"/>
    </location>
</feature>
<protein>
    <recommendedName>
        <fullName evidence="2">Complex 1 LYR protein domain-containing protein</fullName>
    </recommendedName>
</protein>
<dbReference type="CDD" id="cd20264">
    <property type="entry name" value="Complex1_LYR_LYRM4"/>
    <property type="match status" value="1"/>
</dbReference>
<dbReference type="GO" id="GO:0005739">
    <property type="term" value="C:mitochondrion"/>
    <property type="evidence" value="ECO:0007669"/>
    <property type="project" value="TreeGrafter"/>
</dbReference>
<dbReference type="PANTHER" id="PTHR13166">
    <property type="entry name" value="PROTEIN C6ORF149"/>
    <property type="match status" value="1"/>
</dbReference>
<dbReference type="EMBL" id="JANBQB010000618">
    <property type="protein sequence ID" value="KAJ1974703.1"/>
    <property type="molecule type" value="Genomic_DNA"/>
</dbReference>
<organism evidence="3 4">
    <name type="scientific">Dimargaris verticillata</name>
    <dbReference type="NCBI Taxonomy" id="2761393"/>
    <lineage>
        <taxon>Eukaryota</taxon>
        <taxon>Fungi</taxon>
        <taxon>Fungi incertae sedis</taxon>
        <taxon>Zoopagomycota</taxon>
        <taxon>Kickxellomycotina</taxon>
        <taxon>Dimargaritomycetes</taxon>
        <taxon>Dimargaritales</taxon>
        <taxon>Dimargaritaceae</taxon>
        <taxon>Dimargaris</taxon>
    </lineage>
</organism>
<sequence length="85" mass="9972">MVLSTRPQVLGLYRSFLRAAKEFHSYNFREYVRRRARDSFKAHKGETQPEVIAQLIAEAKNQLTVAQRQARINALYSHNKVVLER</sequence>
<name>A0A9W8E7Y4_9FUNG</name>
<reference evidence="3" key="1">
    <citation type="submission" date="2022-07" db="EMBL/GenBank/DDBJ databases">
        <title>Phylogenomic reconstructions and comparative analyses of Kickxellomycotina fungi.</title>
        <authorList>
            <person name="Reynolds N.K."/>
            <person name="Stajich J.E."/>
            <person name="Barry K."/>
            <person name="Grigoriev I.V."/>
            <person name="Crous P."/>
            <person name="Smith M.E."/>
        </authorList>
    </citation>
    <scope>NUCLEOTIDE SEQUENCE</scope>
    <source>
        <strain evidence="3">RSA 567</strain>
    </source>
</reference>
<comment type="caution">
    <text evidence="3">The sequence shown here is derived from an EMBL/GenBank/DDBJ whole genome shotgun (WGS) entry which is preliminary data.</text>
</comment>
<dbReference type="InterPro" id="IPR008011">
    <property type="entry name" value="Complex1_LYR_dom"/>
</dbReference>
<dbReference type="OrthoDB" id="275715at2759"/>
<dbReference type="AlphaFoldDB" id="A0A9W8E7Y4"/>
<comment type="similarity">
    <text evidence="1">Belongs to the complex I LYR family.</text>
</comment>
<accession>A0A9W8E7Y4</accession>
<dbReference type="Proteomes" id="UP001151582">
    <property type="component" value="Unassembled WGS sequence"/>
</dbReference>
<dbReference type="Pfam" id="PF05347">
    <property type="entry name" value="Complex1_LYR"/>
    <property type="match status" value="1"/>
</dbReference>
<dbReference type="GO" id="GO:0016226">
    <property type="term" value="P:iron-sulfur cluster assembly"/>
    <property type="evidence" value="ECO:0007669"/>
    <property type="project" value="InterPro"/>
</dbReference>
<dbReference type="InterPro" id="IPR051522">
    <property type="entry name" value="ISC_assembly_LYR"/>
</dbReference>
<keyword evidence="4" id="KW-1185">Reference proteome</keyword>
<gene>
    <name evidence="3" type="ORF">H4R34_004618</name>
</gene>